<dbReference type="InterPro" id="IPR007156">
    <property type="entry name" value="MamQ_LemA"/>
</dbReference>
<dbReference type="EMBL" id="CP030840">
    <property type="protein sequence ID" value="AXC14486.1"/>
    <property type="molecule type" value="Genomic_DNA"/>
</dbReference>
<dbReference type="RefSeq" id="WP_114209250.1">
    <property type="nucleotide sequence ID" value="NZ_CP030840.1"/>
</dbReference>
<comment type="subcellular location">
    <subcellularLocation>
        <location evidence="1">Membrane</location>
        <topology evidence="1">Single-pass membrane protein</topology>
    </subcellularLocation>
</comment>
<evidence type="ECO:0000256" key="3">
    <source>
        <dbReference type="ARBA" id="ARBA00022692"/>
    </source>
</evidence>
<dbReference type="KEGG" id="abas:ACPOL_5232"/>
<dbReference type="PANTHER" id="PTHR34478:SF2">
    <property type="entry name" value="MEMBRANE PROTEIN"/>
    <property type="match status" value="1"/>
</dbReference>
<evidence type="ECO:0000256" key="6">
    <source>
        <dbReference type="SAM" id="Phobius"/>
    </source>
</evidence>
<evidence type="ECO:0000256" key="4">
    <source>
        <dbReference type="ARBA" id="ARBA00022989"/>
    </source>
</evidence>
<evidence type="ECO:0000256" key="2">
    <source>
        <dbReference type="ARBA" id="ARBA00008854"/>
    </source>
</evidence>
<keyword evidence="5 6" id="KW-0472">Membrane</keyword>
<gene>
    <name evidence="7" type="ORF">ACPOL_5232</name>
</gene>
<protein>
    <submittedName>
        <fullName evidence="7">LemA family protein</fullName>
    </submittedName>
</protein>
<evidence type="ECO:0000256" key="5">
    <source>
        <dbReference type="ARBA" id="ARBA00023136"/>
    </source>
</evidence>
<proteinExistence type="inferred from homology"/>
<sequence length="192" mass="21084">MKRGLWVGLGLVGVLFIVILLVFGSYVSAKNQMVAKDEAKKAAWSQVDTQLQRRADLIPNLVATVKGFATHEETVFGDIANARAGLLNARDPQSKIAANGQLDSAFGRLLALSENYPELKSNQNFLALQDQLEGSENRISVARNRYNAALQDYNTFIRQFPNSIWAGMAGFQPDNAYFQASEGSKVAPTVKF</sequence>
<evidence type="ECO:0000313" key="8">
    <source>
        <dbReference type="Proteomes" id="UP000253606"/>
    </source>
</evidence>
<dbReference type="SUPFAM" id="SSF140478">
    <property type="entry name" value="LemA-like"/>
    <property type="match status" value="1"/>
</dbReference>
<dbReference type="InterPro" id="IPR023353">
    <property type="entry name" value="LemA-like_dom_sf"/>
</dbReference>
<dbReference type="PANTHER" id="PTHR34478">
    <property type="entry name" value="PROTEIN LEMA"/>
    <property type="match status" value="1"/>
</dbReference>
<name>A0A2Z5G7F2_9BACT</name>
<evidence type="ECO:0000313" key="7">
    <source>
        <dbReference type="EMBL" id="AXC14486.1"/>
    </source>
</evidence>
<keyword evidence="3 6" id="KW-0812">Transmembrane</keyword>
<dbReference type="Gene3D" id="1.20.1440.20">
    <property type="entry name" value="LemA-like domain"/>
    <property type="match status" value="1"/>
</dbReference>
<dbReference type="Pfam" id="PF04011">
    <property type="entry name" value="LemA"/>
    <property type="match status" value="1"/>
</dbReference>
<reference evidence="7 8" key="1">
    <citation type="journal article" date="2018" name="Front. Microbiol.">
        <title>Hydrolytic Capabilities as a Key to Environmental Success: Chitinolytic and Cellulolytic Acidobacteria From Acidic Sub-arctic Soils and Boreal Peatlands.</title>
        <authorList>
            <person name="Belova S.E."/>
            <person name="Ravin N.V."/>
            <person name="Pankratov T.A."/>
            <person name="Rakitin A.L."/>
            <person name="Ivanova A.A."/>
            <person name="Beletsky A.V."/>
            <person name="Mardanov A.V."/>
            <person name="Sinninghe Damste J.S."/>
            <person name="Dedysh S.N."/>
        </authorList>
    </citation>
    <scope>NUCLEOTIDE SEQUENCE [LARGE SCALE GENOMIC DNA]</scope>
    <source>
        <strain evidence="7 8">SBC82</strain>
    </source>
</reference>
<keyword evidence="8" id="KW-1185">Reference proteome</keyword>
<comment type="similarity">
    <text evidence="2">Belongs to the LemA family.</text>
</comment>
<dbReference type="AlphaFoldDB" id="A0A2Z5G7F2"/>
<evidence type="ECO:0000256" key="1">
    <source>
        <dbReference type="ARBA" id="ARBA00004167"/>
    </source>
</evidence>
<keyword evidence="4 6" id="KW-1133">Transmembrane helix</keyword>
<dbReference type="Proteomes" id="UP000253606">
    <property type="component" value="Chromosome"/>
</dbReference>
<accession>A0A2Z5G7F2</accession>
<feature type="transmembrane region" description="Helical" evidence="6">
    <location>
        <begin position="6"/>
        <end position="27"/>
    </location>
</feature>
<dbReference type="GO" id="GO:0016020">
    <property type="term" value="C:membrane"/>
    <property type="evidence" value="ECO:0007669"/>
    <property type="project" value="UniProtKB-SubCell"/>
</dbReference>
<dbReference type="OrthoDB" id="9804152at2"/>
<organism evidence="7 8">
    <name type="scientific">Acidisarcina polymorpha</name>
    <dbReference type="NCBI Taxonomy" id="2211140"/>
    <lineage>
        <taxon>Bacteria</taxon>
        <taxon>Pseudomonadati</taxon>
        <taxon>Acidobacteriota</taxon>
        <taxon>Terriglobia</taxon>
        <taxon>Terriglobales</taxon>
        <taxon>Acidobacteriaceae</taxon>
        <taxon>Acidisarcina</taxon>
    </lineage>
</organism>